<feature type="transmembrane region" description="Helical" evidence="2">
    <location>
        <begin position="58"/>
        <end position="81"/>
    </location>
</feature>
<keyword evidence="5" id="KW-1185">Reference proteome</keyword>
<dbReference type="OrthoDB" id="8610629at2"/>
<accession>A0A1I7M4B6</accession>
<dbReference type="STRING" id="1035707.SAMN05216552_105522"/>
<feature type="region of interest" description="Disordered" evidence="1">
    <location>
        <begin position="841"/>
        <end position="862"/>
    </location>
</feature>
<keyword evidence="2" id="KW-1133">Transmembrane helix</keyword>
<keyword evidence="2" id="KW-0472">Membrane</keyword>
<gene>
    <name evidence="4" type="ORF">SAMN05216552_105522</name>
</gene>
<protein>
    <submittedName>
        <fullName evidence="4">Conjugal transfer mating pair stabilization protein TraG</fullName>
    </submittedName>
</protein>
<dbReference type="AlphaFoldDB" id="A0A1I7M4B6"/>
<dbReference type="RefSeq" id="WP_093561030.1">
    <property type="nucleotide sequence ID" value="NZ_FPBO01000055.1"/>
</dbReference>
<feature type="transmembrane region" description="Helical" evidence="2">
    <location>
        <begin position="403"/>
        <end position="421"/>
    </location>
</feature>
<feature type="domain" description="TraG N-terminal Proteobacteria" evidence="3">
    <location>
        <begin position="3"/>
        <end position="478"/>
    </location>
</feature>
<evidence type="ECO:0000256" key="1">
    <source>
        <dbReference type="SAM" id="MobiDB-lite"/>
    </source>
</evidence>
<dbReference type="Proteomes" id="UP000199391">
    <property type="component" value="Unassembled WGS sequence"/>
</dbReference>
<evidence type="ECO:0000259" key="3">
    <source>
        <dbReference type="Pfam" id="PF07916"/>
    </source>
</evidence>
<evidence type="ECO:0000313" key="4">
    <source>
        <dbReference type="EMBL" id="SFV16774.1"/>
    </source>
</evidence>
<feature type="transmembrane region" description="Helical" evidence="2">
    <location>
        <begin position="346"/>
        <end position="362"/>
    </location>
</feature>
<organism evidence="4 5">
    <name type="scientific">Pseudoduganella namucuonensis</name>
    <dbReference type="NCBI Taxonomy" id="1035707"/>
    <lineage>
        <taxon>Bacteria</taxon>
        <taxon>Pseudomonadati</taxon>
        <taxon>Pseudomonadota</taxon>
        <taxon>Betaproteobacteria</taxon>
        <taxon>Burkholderiales</taxon>
        <taxon>Oxalobacteraceae</taxon>
        <taxon>Telluria group</taxon>
        <taxon>Pseudoduganella</taxon>
    </lineage>
</organism>
<name>A0A1I7M4B6_9BURK</name>
<reference evidence="5" key="1">
    <citation type="submission" date="2016-10" db="EMBL/GenBank/DDBJ databases">
        <authorList>
            <person name="Varghese N."/>
            <person name="Submissions S."/>
        </authorList>
    </citation>
    <scope>NUCLEOTIDE SEQUENCE [LARGE SCALE GENOMIC DNA]</scope>
    <source>
        <strain evidence="5">CGMCC 1.11014</strain>
    </source>
</reference>
<evidence type="ECO:0000256" key="2">
    <source>
        <dbReference type="SAM" id="Phobius"/>
    </source>
</evidence>
<dbReference type="EMBL" id="FPBO01000055">
    <property type="protein sequence ID" value="SFV16774.1"/>
    <property type="molecule type" value="Genomic_DNA"/>
</dbReference>
<sequence>MWEIYAYQNNESLFGILNAIAAICGSGSYASALGLVAACGFFVALLAYAMAPQKLQGWYWLASVTLVISVLFVPKVTVGIVDKTGGSAVTVVDNVPFGLAVLGSLSSTVGNTLTELYETAMQALPGVAGLPNELAYQRNGLMFGNRMIRETSRVVFENPLFRMDMINFLNNCTMFDLASGHLSPEVFASSSDVWPLMASPNPARFTPISDGAGGMTVSPCPAAYTNLNSRLPVQVGQIQSLLSNKMNPTLTSGAASAVIAGQIQQAYIKNGIADAAAAATDIIRQNALINAINDASLLAGQKVNDPASMLLAVGRAQAVAQTNATWINNGKVAEQALPVIRNTVEAISYAIFPIILLLLLLTSGRETMVALKNYVSLLIWIQLWPPLYAILNYMAMVYAAKDLAAAANVGGGVHALALVTAPSIYANAISGEAVVGYMTMSIPMIAWAALKRMETLGSALVSGAHSLQSMLASSSSSAATGNISMGNTSMDQVSLAPVRSSAFFRSKQDDMTGTTYTSNAVSGLTAGRALANEGPVSKIVDAKVSRHHVEASSRSVATARAEAVSASNEKAAALSDALINANARISSNSRTDGTTSASSESTGARIGELVQIAKSVADITGASEQQVAAVAFGGSSHIGIGIPGVGKAILPVDVGGQVHVEGKKNYSASVSAQDQQINSALSSEDKAKFKAFSDSVSKNSSSLVATLGEQRSGKEIAVRLTESVARSNRADTSLRNQIQFSESIADAYQRGESISKDLAKDPANIDLFERLLRTEGPSSAAELVRLESFLGNISRTPMPISKASRLPSSFDDVRSEYLDAKKELTASPDVENALGAFRKQVKGKPSGGAGLQPTAVPGAKNGEQVRDGIQLKGEELDAKGRAQQGKFDALQVKRTADGHLVSERSLFNSANEQVKSDPDLMARKMKELLEKIETKWK</sequence>
<keyword evidence="2" id="KW-0812">Transmembrane</keyword>
<feature type="transmembrane region" description="Helical" evidence="2">
    <location>
        <begin position="20"/>
        <end position="46"/>
    </location>
</feature>
<feature type="transmembrane region" description="Helical" evidence="2">
    <location>
        <begin position="433"/>
        <end position="450"/>
    </location>
</feature>
<dbReference type="InterPro" id="IPR012931">
    <property type="entry name" value="TraG_N_Proteobacteria"/>
</dbReference>
<dbReference type="Pfam" id="PF07916">
    <property type="entry name" value="TraG_N"/>
    <property type="match status" value="1"/>
</dbReference>
<proteinExistence type="predicted"/>
<feature type="transmembrane region" description="Helical" evidence="2">
    <location>
        <begin position="374"/>
        <end position="391"/>
    </location>
</feature>
<evidence type="ECO:0000313" key="5">
    <source>
        <dbReference type="Proteomes" id="UP000199391"/>
    </source>
</evidence>